<proteinExistence type="predicted"/>
<accession>A0A3S1AWY9</accession>
<keyword evidence="3" id="KW-1185">Reference proteome</keyword>
<feature type="transmembrane region" description="Helical" evidence="1">
    <location>
        <begin position="113"/>
        <end position="137"/>
    </location>
</feature>
<feature type="transmembrane region" description="Helical" evidence="1">
    <location>
        <begin position="67"/>
        <end position="93"/>
    </location>
</feature>
<dbReference type="Proteomes" id="UP000271974">
    <property type="component" value="Unassembled WGS sequence"/>
</dbReference>
<gene>
    <name evidence="2" type="ORF">EGW08_017854</name>
</gene>
<reference evidence="2 3" key="1">
    <citation type="submission" date="2019-01" db="EMBL/GenBank/DDBJ databases">
        <title>A draft genome assembly of the solar-powered sea slug Elysia chlorotica.</title>
        <authorList>
            <person name="Cai H."/>
            <person name="Li Q."/>
            <person name="Fang X."/>
            <person name="Li J."/>
            <person name="Curtis N.E."/>
            <person name="Altenburger A."/>
            <person name="Shibata T."/>
            <person name="Feng M."/>
            <person name="Maeda T."/>
            <person name="Schwartz J.A."/>
            <person name="Shigenobu S."/>
            <person name="Lundholm N."/>
            <person name="Nishiyama T."/>
            <person name="Yang H."/>
            <person name="Hasebe M."/>
            <person name="Li S."/>
            <person name="Pierce S.K."/>
            <person name="Wang J."/>
        </authorList>
    </citation>
    <scope>NUCLEOTIDE SEQUENCE [LARGE SCALE GENOMIC DNA]</scope>
    <source>
        <strain evidence="2">EC2010</strain>
        <tissue evidence="2">Whole organism of an adult</tissue>
    </source>
</reference>
<organism evidence="2 3">
    <name type="scientific">Elysia chlorotica</name>
    <name type="common">Eastern emerald elysia</name>
    <name type="synonym">Sea slug</name>
    <dbReference type="NCBI Taxonomy" id="188477"/>
    <lineage>
        <taxon>Eukaryota</taxon>
        <taxon>Metazoa</taxon>
        <taxon>Spiralia</taxon>
        <taxon>Lophotrochozoa</taxon>
        <taxon>Mollusca</taxon>
        <taxon>Gastropoda</taxon>
        <taxon>Heterobranchia</taxon>
        <taxon>Euthyneura</taxon>
        <taxon>Panpulmonata</taxon>
        <taxon>Sacoglossa</taxon>
        <taxon>Placobranchoidea</taxon>
        <taxon>Plakobranchidae</taxon>
        <taxon>Elysia</taxon>
    </lineage>
</organism>
<feature type="transmembrane region" description="Helical" evidence="1">
    <location>
        <begin position="36"/>
        <end position="55"/>
    </location>
</feature>
<comment type="caution">
    <text evidence="2">The sequence shown here is derived from an EMBL/GenBank/DDBJ whole genome shotgun (WGS) entry which is preliminary data.</text>
</comment>
<name>A0A3S1AWY9_ELYCH</name>
<keyword evidence="1" id="KW-0472">Membrane</keyword>
<evidence type="ECO:0008006" key="4">
    <source>
        <dbReference type="Google" id="ProtNLM"/>
    </source>
</evidence>
<feature type="transmembrane region" description="Helical" evidence="1">
    <location>
        <begin position="276"/>
        <end position="301"/>
    </location>
</feature>
<keyword evidence="1" id="KW-1133">Transmembrane helix</keyword>
<keyword evidence="1" id="KW-0812">Transmembrane</keyword>
<dbReference type="OrthoDB" id="6152866at2759"/>
<sequence>MSSNISNSTDSTDSTHSISLPQDWITAFKVSIVTETIFVVAGVLLNTWIIASILSSKPIRAVFRNQIICAILVVGLVDDLAVSPVFISSTYLILTKMTYLACAWETFLDTMRIICSFVQDYLVVALSLVFLAQVLAFDPNSKFSPRKILIGKALVLAFPWAFAIIASPLSLRGISLEGFECVILDARKMYMIESAFTITPLAVAGLVFATAVVIRCVRFNEGRITAQGNMGVQLMGSVPQVDGSLPYIVVWLVCVVCEIMYVVILFRLKFGKSHGIFVYLSLSIMQSARYVCLPLVFLLFTDIRQRVKIWRPWRPNVQESGIDLTVVYNREG</sequence>
<dbReference type="EMBL" id="RQTK01000836">
    <property type="protein sequence ID" value="RUS74373.1"/>
    <property type="molecule type" value="Genomic_DNA"/>
</dbReference>
<feature type="transmembrane region" description="Helical" evidence="1">
    <location>
        <begin position="189"/>
        <end position="214"/>
    </location>
</feature>
<dbReference type="AlphaFoldDB" id="A0A3S1AWY9"/>
<feature type="transmembrane region" description="Helical" evidence="1">
    <location>
        <begin position="245"/>
        <end position="264"/>
    </location>
</feature>
<feature type="transmembrane region" description="Helical" evidence="1">
    <location>
        <begin position="149"/>
        <end position="169"/>
    </location>
</feature>
<evidence type="ECO:0000313" key="3">
    <source>
        <dbReference type="Proteomes" id="UP000271974"/>
    </source>
</evidence>
<evidence type="ECO:0000256" key="1">
    <source>
        <dbReference type="SAM" id="Phobius"/>
    </source>
</evidence>
<protein>
    <recommendedName>
        <fullName evidence="4">G-protein coupled receptors family 1 profile domain-containing protein</fullName>
    </recommendedName>
</protein>
<evidence type="ECO:0000313" key="2">
    <source>
        <dbReference type="EMBL" id="RUS74373.1"/>
    </source>
</evidence>